<evidence type="ECO:0000259" key="2">
    <source>
        <dbReference type="PROSITE" id="PS51192"/>
    </source>
</evidence>
<dbReference type="SUPFAM" id="SSF52540">
    <property type="entry name" value="P-loop containing nucleoside triphosphate hydrolases"/>
    <property type="match status" value="2"/>
</dbReference>
<sequence>MWVVHALCDSPDRLLVWAEDSELPARLPGRAPAGVLAHPFAVPADELLEALAVEGVAADGAELALPSFAAAPVASPELVRDPLTADAAPRGKLRLRHWQVPVVAIRPSALPELLAAELPGCRIGSDARFLRELADFAEALVAGGRVLPSLTSEDERPAARWTPALSGSDSARFVALRESMPHALRAAGGGAPEEVLHAALNALVDSIARSRLAGELTDGRGVAAGWLNALSGEPHFDGDRAQLRELAHQLESWRSGLAGQSPLRTCFRLHAPDDDDPDWIVEFMLQAVDDPGVLISAQDVWADNTQVLRRWVDQPQELLLAELGRASRICPELDTALRSSHPTELVLDTEGAYEFLSRAAQLDQAGFAVLLPSWWGRSQRRLGLKLNATSSGTAGTVTKESGIDKNALIDYRWEMALGNETLTKDELAELAAAKVPLVRMRGRWVQVDRKRLAAGLAMLERDATGQMTALDLLKQAGGEGEEQRPLPVVEVNATGWLGELMSGLADQHLEPVDPPAGFGAALRPYQRRGLAWLAFLNRLGLGGCLADDMGLGKTVQLLALEALARQEEPRPPTLLVCPMSVVGNWQREAERFAPGLRVHVHHGGRRLSGEDLREEVERYDLVITTYPLAARDSDALREIRWERVVLDEAQNIKNSASRQARAVRGLSARQRIALTGTPVENRLAELWSIMDFANPGILGSLSTFRARYAVPVERDGDTDAAARLRRVTGPFVLRRVKTDPAVISDLPDKIEVKQLCNLTSEQATLYQAVVDDMLARIAESEGMERRGLVLATMSKLKQVCNHPAQLLSDGSALPGRSGKLARLEELLESVLAEGDKALVFTQFAEFGGHLVPHLSARFDTEVPFLHGGTPKKARDTMVERFQDPDGPKIFLLSLKAGGTGLTLTAANHVIHLDRWWNPAVEDQATDRAFRIGQRQDVQVRKLTCIGTLEEKIDKMIEDKKALAQLVVGSGENWLTELSTQQLRELVTLDAEATGA</sequence>
<dbReference type="InterPro" id="IPR001650">
    <property type="entry name" value="Helicase_C-like"/>
</dbReference>
<feature type="domain" description="Helicase ATP-binding" evidence="2">
    <location>
        <begin position="534"/>
        <end position="696"/>
    </location>
</feature>
<dbReference type="InterPro" id="IPR000330">
    <property type="entry name" value="SNF2_N"/>
</dbReference>
<dbReference type="FunFam" id="3.40.50.10810:FF:000031">
    <property type="entry name" value="Helicase, SNF2/RAD54 family"/>
    <property type="match status" value="1"/>
</dbReference>
<dbReference type="AlphaFoldDB" id="A0A4R4UH93"/>
<feature type="domain" description="Helicase C-terminal" evidence="3">
    <location>
        <begin position="822"/>
        <end position="986"/>
    </location>
</feature>
<proteinExistence type="predicted"/>
<dbReference type="Proteomes" id="UP000294744">
    <property type="component" value="Unassembled WGS sequence"/>
</dbReference>
<dbReference type="CDD" id="cd18012">
    <property type="entry name" value="DEXQc_arch_SWI2_SNF2"/>
    <property type="match status" value="1"/>
</dbReference>
<dbReference type="InterPro" id="IPR022138">
    <property type="entry name" value="DUF3670"/>
</dbReference>
<dbReference type="Pfam" id="PF12419">
    <property type="entry name" value="DUF3670"/>
    <property type="match status" value="1"/>
</dbReference>
<keyword evidence="4" id="KW-0067">ATP-binding</keyword>
<accession>A0A4R4UH93</accession>
<dbReference type="GO" id="GO:0005524">
    <property type="term" value="F:ATP binding"/>
    <property type="evidence" value="ECO:0007669"/>
    <property type="project" value="InterPro"/>
</dbReference>
<dbReference type="InterPro" id="IPR049730">
    <property type="entry name" value="SNF2/RAD54-like_C"/>
</dbReference>
<dbReference type="Pfam" id="PF00176">
    <property type="entry name" value="SNF2-rel_dom"/>
    <property type="match status" value="1"/>
</dbReference>
<dbReference type="InterPro" id="IPR027417">
    <property type="entry name" value="P-loop_NTPase"/>
</dbReference>
<dbReference type="PANTHER" id="PTHR10799">
    <property type="entry name" value="SNF2/RAD54 HELICASE FAMILY"/>
    <property type="match status" value="1"/>
</dbReference>
<dbReference type="FunFam" id="3.40.50.300:FF:000533">
    <property type="entry name" value="Helicase, Snf2 family"/>
    <property type="match status" value="1"/>
</dbReference>
<gene>
    <name evidence="4" type="ORF">E1161_21555</name>
</gene>
<organism evidence="4 5">
    <name type="scientific">Saccharopolyspora aridisoli</name>
    <dbReference type="NCBI Taxonomy" id="2530385"/>
    <lineage>
        <taxon>Bacteria</taxon>
        <taxon>Bacillati</taxon>
        <taxon>Actinomycetota</taxon>
        <taxon>Actinomycetes</taxon>
        <taxon>Pseudonocardiales</taxon>
        <taxon>Pseudonocardiaceae</taxon>
        <taxon>Saccharopolyspora</taxon>
    </lineage>
</organism>
<evidence type="ECO:0000259" key="3">
    <source>
        <dbReference type="PROSITE" id="PS51194"/>
    </source>
</evidence>
<dbReference type="CDD" id="cd18793">
    <property type="entry name" value="SF2_C_SNF"/>
    <property type="match status" value="1"/>
</dbReference>
<protein>
    <submittedName>
        <fullName evidence="4">DEAD/DEAH box helicase</fullName>
    </submittedName>
</protein>
<comment type="caution">
    <text evidence="4">The sequence shown here is derived from an EMBL/GenBank/DDBJ whole genome shotgun (WGS) entry which is preliminary data.</text>
</comment>
<dbReference type="GO" id="GO:0004386">
    <property type="term" value="F:helicase activity"/>
    <property type="evidence" value="ECO:0007669"/>
    <property type="project" value="UniProtKB-KW"/>
</dbReference>
<name>A0A4R4UH93_9PSEU</name>
<dbReference type="Pfam" id="PF00271">
    <property type="entry name" value="Helicase_C"/>
    <property type="match status" value="1"/>
</dbReference>
<dbReference type="InterPro" id="IPR038718">
    <property type="entry name" value="SNF2-like_sf"/>
</dbReference>
<dbReference type="PROSITE" id="PS51192">
    <property type="entry name" value="HELICASE_ATP_BIND_1"/>
    <property type="match status" value="1"/>
</dbReference>
<dbReference type="SMART" id="SM00490">
    <property type="entry name" value="HELICc"/>
    <property type="match status" value="1"/>
</dbReference>
<dbReference type="InterPro" id="IPR014001">
    <property type="entry name" value="Helicase_ATP-bd"/>
</dbReference>
<dbReference type="PROSITE" id="PS51194">
    <property type="entry name" value="HELICASE_CTER"/>
    <property type="match status" value="1"/>
</dbReference>
<dbReference type="RefSeq" id="WP_132626136.1">
    <property type="nucleotide sequence ID" value="NZ_SMKV01000033.1"/>
</dbReference>
<dbReference type="GO" id="GO:0016787">
    <property type="term" value="F:hydrolase activity"/>
    <property type="evidence" value="ECO:0007669"/>
    <property type="project" value="UniProtKB-KW"/>
</dbReference>
<dbReference type="OrthoDB" id="9760715at2"/>
<dbReference type="Gene3D" id="3.40.50.10810">
    <property type="entry name" value="Tandem AAA-ATPase domain"/>
    <property type="match status" value="1"/>
</dbReference>
<reference evidence="4 5" key="1">
    <citation type="submission" date="2019-03" db="EMBL/GenBank/DDBJ databases">
        <title>Draft genome sequences of novel Actinobacteria.</title>
        <authorList>
            <person name="Sahin N."/>
            <person name="Ay H."/>
            <person name="Saygin H."/>
        </authorList>
    </citation>
    <scope>NUCLEOTIDE SEQUENCE [LARGE SCALE GENOMIC DNA]</scope>
    <source>
        <strain evidence="4 5">16K404</strain>
    </source>
</reference>
<dbReference type="SMART" id="SM00487">
    <property type="entry name" value="DEXDc"/>
    <property type="match status" value="1"/>
</dbReference>
<dbReference type="Gene3D" id="3.40.50.300">
    <property type="entry name" value="P-loop containing nucleotide triphosphate hydrolases"/>
    <property type="match status" value="1"/>
</dbReference>
<keyword evidence="1" id="KW-0378">Hydrolase</keyword>
<keyword evidence="4" id="KW-0547">Nucleotide-binding</keyword>
<evidence type="ECO:0000313" key="4">
    <source>
        <dbReference type="EMBL" id="TDC89436.1"/>
    </source>
</evidence>
<evidence type="ECO:0000313" key="5">
    <source>
        <dbReference type="Proteomes" id="UP000294744"/>
    </source>
</evidence>
<evidence type="ECO:0000256" key="1">
    <source>
        <dbReference type="ARBA" id="ARBA00022801"/>
    </source>
</evidence>
<keyword evidence="4" id="KW-0347">Helicase</keyword>
<dbReference type="EMBL" id="SMKV01000033">
    <property type="protein sequence ID" value="TDC89436.1"/>
    <property type="molecule type" value="Genomic_DNA"/>
</dbReference>
<keyword evidence="5" id="KW-1185">Reference proteome</keyword>